<sequence length="744" mass="83906">MTSDTKKLYLDNDDLVNLSHRVPVLVYENNSSTSPQLNESFFTSEEDDYLDDQIIPWRKLYVRERYDINQLESSFSSSFVKSLVQYNQWPAIILSSIISSLITIPIDWAITWLNNLKYGYCISHFFTVRESCPAGDWYNIGETLPIGISFFVKFTIMLLITTLFAILGLKISESYSCIAKSGISELKLIISGHVNHEFLQPKVIIRKYIALLFVCASGGLLIGYEGPLIHISCGVISFIMDMLQKNFRFFSNLNNAAIRREMISVGFTIGISLAFGSPIGGLLFTIENLKLGMRYKSLIWNGFVCSCIATFIFFKFHPFRKIIINESFEVEVGNGWIFFETLPYLLVGLICGLLSIAYKEMHLKIVDFRNSVKFPTLLKNPYIEIVALSSFTQLLHYPLNFDHLTLNNMLVSLFYDCSSTSESYYQAICKSSHETLEVIYYTIIIFFQSNYSYTLDIPGGILLPSLIIGAGIGRVIGDLIEVIQHHFGKGIFQQCFEENKKCVSPGSYAIVGAASFFAGVTNTSVSAVVIVFEVTGAVTYLIPLMLGVVVAKTTVDIFESKGFYELWLEKINKSYLSTDVSDSLKLAHLAEIKIGDVIEKREHKTWFIEDVLNVSEVKGLIDDEEDTDVDIKNDGLILLHDKVNKTVAGWISYVDILNAIVSQPDHKIVNFQEQSNDLINVEVVQLKKYVVPIQDLFIVNKSFTVLTAYDLMTNMLVTNVIVCGENNKFEGMLTVTELSKIVKG</sequence>
<dbReference type="GO" id="GO:0005794">
    <property type="term" value="C:Golgi apparatus"/>
    <property type="evidence" value="ECO:0007669"/>
    <property type="project" value="TreeGrafter"/>
</dbReference>
<evidence type="ECO:0000256" key="7">
    <source>
        <dbReference type="ARBA" id="ARBA00023214"/>
    </source>
</evidence>
<feature type="transmembrane region" description="Helical" evidence="8">
    <location>
        <begin position="262"/>
        <end position="286"/>
    </location>
</feature>
<dbReference type="Pfam" id="PF00571">
    <property type="entry name" value="CBS"/>
    <property type="match status" value="1"/>
</dbReference>
<dbReference type="GO" id="GO:0005886">
    <property type="term" value="C:plasma membrane"/>
    <property type="evidence" value="ECO:0007669"/>
    <property type="project" value="TreeGrafter"/>
</dbReference>
<gene>
    <name evidence="10" type="ORF">CANINC_002614</name>
</gene>
<evidence type="ECO:0000256" key="1">
    <source>
        <dbReference type="ARBA" id="ARBA00004141"/>
    </source>
</evidence>
<evidence type="ECO:0000256" key="4">
    <source>
        <dbReference type="ARBA" id="ARBA00022989"/>
    </source>
</evidence>
<feature type="transmembrane region" description="Helical" evidence="8">
    <location>
        <begin position="208"/>
        <end position="240"/>
    </location>
</feature>
<dbReference type="PANTHER" id="PTHR45711:SF6">
    <property type="entry name" value="CHLORIDE CHANNEL PROTEIN"/>
    <property type="match status" value="1"/>
</dbReference>
<evidence type="ECO:0000256" key="8">
    <source>
        <dbReference type="SAM" id="Phobius"/>
    </source>
</evidence>
<feature type="transmembrane region" description="Helical" evidence="8">
    <location>
        <begin position="146"/>
        <end position="169"/>
    </location>
</feature>
<dbReference type="AlphaFoldDB" id="A0A4T0X126"/>
<dbReference type="InterPro" id="IPR001807">
    <property type="entry name" value="ClC"/>
</dbReference>
<reference evidence="10 11" key="1">
    <citation type="journal article" date="2019" name="Front. Genet.">
        <title>Whole-Genome Sequencing of the Opportunistic Yeast Pathogen Candida inconspicua Uncovers Its Hybrid Origin.</title>
        <authorList>
            <person name="Mixao V."/>
            <person name="Hansen A.P."/>
            <person name="Saus E."/>
            <person name="Boekhout T."/>
            <person name="Lass-Florl C."/>
            <person name="Gabaldon T."/>
        </authorList>
    </citation>
    <scope>NUCLEOTIDE SEQUENCE [LARGE SCALE GENOMIC DNA]</scope>
    <source>
        <strain evidence="10 11">CBS 180</strain>
    </source>
</reference>
<keyword evidence="11" id="KW-1185">Reference proteome</keyword>
<dbReference type="InterPro" id="IPR046342">
    <property type="entry name" value="CBS_dom_sf"/>
</dbReference>
<organism evidence="10 11">
    <name type="scientific">Pichia inconspicua</name>
    <dbReference type="NCBI Taxonomy" id="52247"/>
    <lineage>
        <taxon>Eukaryota</taxon>
        <taxon>Fungi</taxon>
        <taxon>Dikarya</taxon>
        <taxon>Ascomycota</taxon>
        <taxon>Saccharomycotina</taxon>
        <taxon>Pichiomycetes</taxon>
        <taxon>Pichiales</taxon>
        <taxon>Pichiaceae</taxon>
        <taxon>Pichia</taxon>
    </lineage>
</organism>
<dbReference type="SUPFAM" id="SSF81340">
    <property type="entry name" value="Clc chloride channel"/>
    <property type="match status" value="1"/>
</dbReference>
<keyword evidence="7" id="KW-0868">Chloride</keyword>
<comment type="subcellular location">
    <subcellularLocation>
        <location evidence="1">Membrane</location>
        <topology evidence="1">Multi-pass membrane protein</topology>
    </subcellularLocation>
</comment>
<dbReference type="OrthoDB" id="44789at2759"/>
<name>A0A4T0X126_9ASCO</name>
<dbReference type="SUPFAM" id="SSF54631">
    <property type="entry name" value="CBS-domain pair"/>
    <property type="match status" value="1"/>
</dbReference>
<dbReference type="PRINTS" id="PR00762">
    <property type="entry name" value="CLCHANNEL"/>
</dbReference>
<comment type="caution">
    <text evidence="10">The sequence shown here is derived from an EMBL/GenBank/DDBJ whole genome shotgun (WGS) entry which is preliminary data.</text>
</comment>
<dbReference type="Proteomes" id="UP000307173">
    <property type="component" value="Unassembled WGS sequence"/>
</dbReference>
<dbReference type="PANTHER" id="PTHR45711">
    <property type="entry name" value="CHLORIDE CHANNEL PROTEIN"/>
    <property type="match status" value="1"/>
</dbReference>
<feature type="transmembrane region" description="Helical" evidence="8">
    <location>
        <begin position="91"/>
        <end position="110"/>
    </location>
</feature>
<evidence type="ECO:0000256" key="2">
    <source>
        <dbReference type="ARBA" id="ARBA00022448"/>
    </source>
</evidence>
<keyword evidence="6 8" id="KW-0472">Membrane</keyword>
<protein>
    <recommendedName>
        <fullName evidence="9">CBS domain-containing protein</fullName>
    </recommendedName>
</protein>
<feature type="transmembrane region" description="Helical" evidence="8">
    <location>
        <begin position="538"/>
        <end position="558"/>
    </location>
</feature>
<dbReference type="GO" id="GO:0005247">
    <property type="term" value="F:voltage-gated chloride channel activity"/>
    <property type="evidence" value="ECO:0007669"/>
    <property type="project" value="TreeGrafter"/>
</dbReference>
<dbReference type="InterPro" id="IPR014743">
    <property type="entry name" value="Cl-channel_core"/>
</dbReference>
<proteinExistence type="predicted"/>
<evidence type="ECO:0000256" key="6">
    <source>
        <dbReference type="ARBA" id="ARBA00023136"/>
    </source>
</evidence>
<keyword evidence="4 8" id="KW-1133">Transmembrane helix</keyword>
<evidence type="ECO:0000313" key="10">
    <source>
        <dbReference type="EMBL" id="TID28181.1"/>
    </source>
</evidence>
<dbReference type="EMBL" id="SELW01000415">
    <property type="protein sequence ID" value="TID28181.1"/>
    <property type="molecule type" value="Genomic_DNA"/>
</dbReference>
<dbReference type="Pfam" id="PF00654">
    <property type="entry name" value="Voltage_CLC"/>
    <property type="match status" value="1"/>
</dbReference>
<keyword evidence="5" id="KW-0406">Ion transport</keyword>
<feature type="transmembrane region" description="Helical" evidence="8">
    <location>
        <begin position="336"/>
        <end position="358"/>
    </location>
</feature>
<evidence type="ECO:0000313" key="11">
    <source>
        <dbReference type="Proteomes" id="UP000307173"/>
    </source>
</evidence>
<keyword evidence="2" id="KW-0813">Transport</keyword>
<keyword evidence="3 8" id="KW-0812">Transmembrane</keyword>
<feature type="domain" description="CBS" evidence="9">
    <location>
        <begin position="692"/>
        <end position="742"/>
    </location>
</feature>
<feature type="transmembrane region" description="Helical" evidence="8">
    <location>
        <begin position="298"/>
        <end position="316"/>
    </location>
</feature>
<accession>A0A4T0X126</accession>
<dbReference type="Gene3D" id="1.10.3080.10">
    <property type="entry name" value="Clc chloride channel"/>
    <property type="match status" value="1"/>
</dbReference>
<feature type="transmembrane region" description="Helical" evidence="8">
    <location>
        <begin position="508"/>
        <end position="532"/>
    </location>
</feature>
<dbReference type="GO" id="GO:0005769">
    <property type="term" value="C:early endosome"/>
    <property type="evidence" value="ECO:0007669"/>
    <property type="project" value="TreeGrafter"/>
</dbReference>
<evidence type="ECO:0000256" key="5">
    <source>
        <dbReference type="ARBA" id="ARBA00023065"/>
    </source>
</evidence>
<evidence type="ECO:0000256" key="3">
    <source>
        <dbReference type="ARBA" id="ARBA00022692"/>
    </source>
</evidence>
<evidence type="ECO:0000259" key="9">
    <source>
        <dbReference type="Pfam" id="PF00571"/>
    </source>
</evidence>
<dbReference type="InterPro" id="IPR000644">
    <property type="entry name" value="CBS_dom"/>
</dbReference>